<organism evidence="17 18">
    <name type="scientific">Ditylenchus destructor</name>
    <dbReference type="NCBI Taxonomy" id="166010"/>
    <lineage>
        <taxon>Eukaryota</taxon>
        <taxon>Metazoa</taxon>
        <taxon>Ecdysozoa</taxon>
        <taxon>Nematoda</taxon>
        <taxon>Chromadorea</taxon>
        <taxon>Rhabditida</taxon>
        <taxon>Tylenchina</taxon>
        <taxon>Tylenchomorpha</taxon>
        <taxon>Sphaerularioidea</taxon>
        <taxon>Anguinidae</taxon>
        <taxon>Anguininae</taxon>
        <taxon>Ditylenchus</taxon>
    </lineage>
</organism>
<keyword evidence="4" id="KW-0813">Transport</keyword>
<dbReference type="PROSITE" id="PS50929">
    <property type="entry name" value="ABC_TM1F"/>
    <property type="match status" value="1"/>
</dbReference>
<evidence type="ECO:0000256" key="11">
    <source>
        <dbReference type="ARBA" id="ARBA00023136"/>
    </source>
</evidence>
<evidence type="ECO:0000256" key="4">
    <source>
        <dbReference type="ARBA" id="ARBA00022448"/>
    </source>
</evidence>
<feature type="domain" description="ABC transmembrane type-1" evidence="16">
    <location>
        <begin position="27"/>
        <end position="317"/>
    </location>
</feature>
<gene>
    <name evidence="17" type="ORF">DdX_15472</name>
</gene>
<keyword evidence="6" id="KW-0677">Repeat</keyword>
<dbReference type="InterPro" id="IPR017871">
    <property type="entry name" value="ABC_transporter-like_CS"/>
</dbReference>
<dbReference type="GO" id="GO:0016887">
    <property type="term" value="F:ATP hydrolysis activity"/>
    <property type="evidence" value="ECO:0007669"/>
    <property type="project" value="InterPro"/>
</dbReference>
<feature type="transmembrane region" description="Helical" evidence="14">
    <location>
        <begin position="259"/>
        <end position="281"/>
    </location>
</feature>
<dbReference type="SUPFAM" id="SSF90123">
    <property type="entry name" value="ABC transporter transmembrane region"/>
    <property type="match status" value="1"/>
</dbReference>
<feature type="transmembrane region" description="Helical" evidence="14">
    <location>
        <begin position="68"/>
        <end position="97"/>
    </location>
</feature>
<dbReference type="InterPro" id="IPR027417">
    <property type="entry name" value="P-loop_NTPase"/>
</dbReference>
<dbReference type="EMBL" id="JAKKPZ010000098">
    <property type="protein sequence ID" value="KAI1702461.1"/>
    <property type="molecule type" value="Genomic_DNA"/>
</dbReference>
<dbReference type="EC" id="7.6.2.2" evidence="3"/>
<feature type="transmembrane region" description="Helical" evidence="14">
    <location>
        <begin position="178"/>
        <end position="196"/>
    </location>
</feature>
<evidence type="ECO:0000313" key="18">
    <source>
        <dbReference type="Proteomes" id="UP001201812"/>
    </source>
</evidence>
<evidence type="ECO:0000313" key="17">
    <source>
        <dbReference type="EMBL" id="KAI1702461.1"/>
    </source>
</evidence>
<feature type="domain" description="ABC transporter" evidence="15">
    <location>
        <begin position="351"/>
        <end position="586"/>
    </location>
</feature>
<dbReference type="Gene3D" id="1.20.1560.10">
    <property type="entry name" value="ABC transporter type 1, transmembrane domain"/>
    <property type="match status" value="2"/>
</dbReference>
<dbReference type="GO" id="GO:0005524">
    <property type="term" value="F:ATP binding"/>
    <property type="evidence" value="ECO:0007669"/>
    <property type="project" value="UniProtKB-KW"/>
</dbReference>
<keyword evidence="7" id="KW-0547">Nucleotide-binding</keyword>
<dbReference type="PANTHER" id="PTHR43394:SF11">
    <property type="entry name" value="ATP-BINDING CASSETTE TRANSPORTER"/>
    <property type="match status" value="1"/>
</dbReference>
<evidence type="ECO:0000256" key="13">
    <source>
        <dbReference type="ARBA" id="ARBA00034018"/>
    </source>
</evidence>
<dbReference type="InterPro" id="IPR003439">
    <property type="entry name" value="ABC_transporter-like_ATP-bd"/>
</dbReference>
<evidence type="ECO:0000256" key="5">
    <source>
        <dbReference type="ARBA" id="ARBA00022692"/>
    </source>
</evidence>
<dbReference type="InterPro" id="IPR003593">
    <property type="entry name" value="AAA+_ATPase"/>
</dbReference>
<evidence type="ECO:0000256" key="6">
    <source>
        <dbReference type="ARBA" id="ARBA00022737"/>
    </source>
</evidence>
<sequence length="589" mass="65055">MVEEGCAKPASIMDILRFSRPEFKLIVIGCGLALLQGASWPLFSAIMGRTFLALSAIFDKHNNFAYDQAIMCSIGFAILGLVTGLATFGAGSIMTIVGENMTMRLRLAVFKNILRQDSSYFDLKEHSTGKLTARLAVDALNVKAAIDQRLSDVLQSSISLIAGVSIAVYFGWNVASVGITTSLIIGLLQTFMSSYLKRRVMQDMVLSEEVSRMATESIKYARTIQSVNGQKSLCSEFHATCRIPHRLAITRGLWQSLSYGLNISVIVFNSVAIYLFGLFLIRGGYTTPYAVFQVIRSLNMVPMMIMLAAAYFPEYLRSKVSAGLMFSMLSKEPKIDNLSDKGVATPIRGNIDLRDVHFAYPNSQKNLVLNGLNLNASFGKTIALVGMSGCGKSTVMQLVERFYDVLGGKITVDGVDIREYNIRHLRNTLTFVGQEPILFNLSIRENISYGVTVSEREIEFAAKVANIHTFVESLPKKYDTVIGPHGVQLSGGQKQRIAIARAVVRNPQILLLDEPTSSLDSESEILVQEALNQMSTGRTCIMITHKLSTIRNADLIMVMRDGRILETGSHQQLLQQNGFYCQLVEKKVT</sequence>
<dbReference type="FunFam" id="3.40.50.300:FF:000479">
    <property type="entry name" value="Multidrug resistance protein 1A"/>
    <property type="match status" value="1"/>
</dbReference>
<dbReference type="Proteomes" id="UP001201812">
    <property type="component" value="Unassembled WGS sequence"/>
</dbReference>
<dbReference type="AlphaFoldDB" id="A0AAD4R0W7"/>
<dbReference type="GO" id="GO:0015421">
    <property type="term" value="F:ABC-type oligopeptide transporter activity"/>
    <property type="evidence" value="ECO:0007669"/>
    <property type="project" value="TreeGrafter"/>
</dbReference>
<evidence type="ECO:0000256" key="3">
    <source>
        <dbReference type="ARBA" id="ARBA00012191"/>
    </source>
</evidence>
<keyword evidence="18" id="KW-1185">Reference proteome</keyword>
<keyword evidence="9" id="KW-1278">Translocase</keyword>
<dbReference type="PANTHER" id="PTHR43394">
    <property type="entry name" value="ATP-DEPENDENT PERMEASE MDL1, MITOCHONDRIAL"/>
    <property type="match status" value="1"/>
</dbReference>
<comment type="catalytic activity">
    <reaction evidence="13">
        <text>ATP + H2O + xenobioticSide 1 = ADP + phosphate + xenobioticSide 2.</text>
        <dbReference type="EC" id="7.6.2.2"/>
    </reaction>
</comment>
<proteinExistence type="inferred from homology"/>
<dbReference type="InterPro" id="IPR039421">
    <property type="entry name" value="Type_1_exporter"/>
</dbReference>
<dbReference type="CDD" id="cd18578">
    <property type="entry name" value="ABC_6TM_Pgp_ABCB1_D2_like"/>
    <property type="match status" value="1"/>
</dbReference>
<dbReference type="InterPro" id="IPR011527">
    <property type="entry name" value="ABC1_TM_dom"/>
</dbReference>
<dbReference type="PROSITE" id="PS00211">
    <property type="entry name" value="ABC_TRANSPORTER_1"/>
    <property type="match status" value="1"/>
</dbReference>
<keyword evidence="8" id="KW-0067">ATP-binding</keyword>
<keyword evidence="5 14" id="KW-0812">Transmembrane</keyword>
<dbReference type="InterPro" id="IPR036640">
    <property type="entry name" value="ABC1_TM_sf"/>
</dbReference>
<feature type="transmembrane region" description="Helical" evidence="14">
    <location>
        <begin position="293"/>
        <end position="312"/>
    </location>
</feature>
<keyword evidence="10 14" id="KW-1133">Transmembrane helix</keyword>
<feature type="transmembrane region" description="Helical" evidence="14">
    <location>
        <begin position="25"/>
        <end position="48"/>
    </location>
</feature>
<name>A0AAD4R0W7_9BILA</name>
<evidence type="ECO:0000256" key="8">
    <source>
        <dbReference type="ARBA" id="ARBA00022840"/>
    </source>
</evidence>
<evidence type="ECO:0000256" key="2">
    <source>
        <dbReference type="ARBA" id="ARBA00007577"/>
    </source>
</evidence>
<protein>
    <recommendedName>
        <fullName evidence="3">ABC-type xenobiotic transporter</fullName>
        <ecNumber evidence="3">7.6.2.2</ecNumber>
    </recommendedName>
</protein>
<dbReference type="Pfam" id="PF00664">
    <property type="entry name" value="ABC_membrane"/>
    <property type="match status" value="1"/>
</dbReference>
<dbReference type="GO" id="GO:0008559">
    <property type="term" value="F:ABC-type xenobiotic transporter activity"/>
    <property type="evidence" value="ECO:0007669"/>
    <property type="project" value="UniProtKB-EC"/>
</dbReference>
<dbReference type="PROSITE" id="PS50893">
    <property type="entry name" value="ABC_TRANSPORTER_2"/>
    <property type="match status" value="1"/>
</dbReference>
<dbReference type="GO" id="GO:0005743">
    <property type="term" value="C:mitochondrial inner membrane"/>
    <property type="evidence" value="ECO:0007669"/>
    <property type="project" value="TreeGrafter"/>
</dbReference>
<evidence type="ECO:0000256" key="7">
    <source>
        <dbReference type="ARBA" id="ARBA00022741"/>
    </source>
</evidence>
<dbReference type="SMART" id="SM00382">
    <property type="entry name" value="AAA"/>
    <property type="match status" value="1"/>
</dbReference>
<evidence type="ECO:0000259" key="16">
    <source>
        <dbReference type="PROSITE" id="PS50929"/>
    </source>
</evidence>
<evidence type="ECO:0000259" key="15">
    <source>
        <dbReference type="PROSITE" id="PS50893"/>
    </source>
</evidence>
<reference evidence="17" key="1">
    <citation type="submission" date="2022-01" db="EMBL/GenBank/DDBJ databases">
        <title>Genome Sequence Resource for Two Populations of Ditylenchus destructor, the Migratory Endoparasitic Phytonematode.</title>
        <authorList>
            <person name="Zhang H."/>
            <person name="Lin R."/>
            <person name="Xie B."/>
        </authorList>
    </citation>
    <scope>NUCLEOTIDE SEQUENCE</scope>
    <source>
        <strain evidence="17">BazhouSP</strain>
    </source>
</reference>
<dbReference type="Gene3D" id="3.40.50.300">
    <property type="entry name" value="P-loop containing nucleotide triphosphate hydrolases"/>
    <property type="match status" value="1"/>
</dbReference>
<keyword evidence="11 14" id="KW-0472">Membrane</keyword>
<comment type="subcellular location">
    <subcellularLocation>
        <location evidence="1">Membrane</location>
        <topology evidence="1">Multi-pass membrane protein</topology>
    </subcellularLocation>
</comment>
<comment type="caution">
    <text evidence="17">The sequence shown here is derived from an EMBL/GenBank/DDBJ whole genome shotgun (WGS) entry which is preliminary data.</text>
</comment>
<evidence type="ECO:0000256" key="14">
    <source>
        <dbReference type="SAM" id="Phobius"/>
    </source>
</evidence>
<accession>A0AAD4R0W7</accession>
<comment type="similarity">
    <text evidence="2">Belongs to the ABC transporter superfamily. ABCB family. Multidrug resistance exporter (TC 3.A.1.201) subfamily.</text>
</comment>
<keyword evidence="12" id="KW-0325">Glycoprotein</keyword>
<evidence type="ECO:0000256" key="1">
    <source>
        <dbReference type="ARBA" id="ARBA00004141"/>
    </source>
</evidence>
<evidence type="ECO:0000256" key="10">
    <source>
        <dbReference type="ARBA" id="ARBA00022989"/>
    </source>
</evidence>
<evidence type="ECO:0000256" key="9">
    <source>
        <dbReference type="ARBA" id="ARBA00022967"/>
    </source>
</evidence>
<evidence type="ECO:0000256" key="12">
    <source>
        <dbReference type="ARBA" id="ARBA00023180"/>
    </source>
</evidence>
<dbReference type="GO" id="GO:0090374">
    <property type="term" value="P:oligopeptide export from mitochondrion"/>
    <property type="evidence" value="ECO:0007669"/>
    <property type="project" value="TreeGrafter"/>
</dbReference>
<dbReference type="SUPFAM" id="SSF52540">
    <property type="entry name" value="P-loop containing nucleoside triphosphate hydrolases"/>
    <property type="match status" value="1"/>
</dbReference>
<dbReference type="Pfam" id="PF00005">
    <property type="entry name" value="ABC_tran"/>
    <property type="match status" value="1"/>
</dbReference>